<dbReference type="FunFam" id="3.40.50.150:FF:000151">
    <property type="entry name" value="Methyltransferase-like protein"/>
    <property type="match status" value="1"/>
</dbReference>
<evidence type="ECO:0000256" key="2">
    <source>
        <dbReference type="ARBA" id="ARBA00022603"/>
    </source>
</evidence>
<dbReference type="InterPro" id="IPR029063">
    <property type="entry name" value="SAM-dependent_MTases_sf"/>
</dbReference>
<dbReference type="Proteomes" id="UP000314981">
    <property type="component" value="Chromosome 2"/>
</dbReference>
<evidence type="ECO:0000256" key="4">
    <source>
        <dbReference type="ARBA" id="ARBA00022691"/>
    </source>
</evidence>
<feature type="region of interest" description="Disordered" evidence="6">
    <location>
        <begin position="418"/>
        <end position="442"/>
    </location>
</feature>
<feature type="compositionally biased region" description="Polar residues" evidence="6">
    <location>
        <begin position="425"/>
        <end position="435"/>
    </location>
</feature>
<dbReference type="GO" id="GO:0052735">
    <property type="term" value="F:tRNA (cytidine-3-)-methyltransferase activity"/>
    <property type="evidence" value="ECO:0007669"/>
    <property type="project" value="TreeGrafter"/>
</dbReference>
<comment type="similarity">
    <text evidence="1">Belongs to the methyltransferase superfamily. METL family.</text>
</comment>
<dbReference type="SUPFAM" id="SSF53335">
    <property type="entry name" value="S-adenosyl-L-methionine-dependent methyltransferases"/>
    <property type="match status" value="1"/>
</dbReference>
<keyword evidence="5" id="KW-0819">tRNA processing</keyword>
<dbReference type="CDD" id="cd02440">
    <property type="entry name" value="AdoMet_MTases"/>
    <property type="match status" value="1"/>
</dbReference>
<sequence length="675" mass="75516">MPRFVLCTMPASREKKPSARRLSRPHTLGFWLGPMEARARQSGRGARPLLPRREAATISEPPGPNSSRSPEKLTPGAGPGRAQLWGEGRQSRRRLRAEIGQGKKPPSGLARQTLYSSGPSGRHCNVLNAQSAEAVHLPENVVPSVRRGILACTQNYNPHQAAGNEPLPRPRLQPASAPPPTHRGPTLPPLFWPAGGCAVGLAWLSGSVRDAWGGLWGRCAAASWSVFRVRSVHSGVRPLPPLCPHACQSPTFALGALAGCREGVCVVCDRPSPPHKAASCEKERDHMQWSKEEEAAARKKVEENSAVRVLLEEQAIIMSLIELPWGLRSCYTLLGTVELSALIEVKYESEASKYWDTFYKIHKNKFFKDRNWLLREFPEILPVGQKTEEKVKELSWNHVKINAESFFSKMHCPTMPEEKNHYKESSGSSDGQSKAGSDFSKLDSEEYRERPLKTELFPGSNAAFRILEVGCGAGNSVFPILNTLQNVPEFFLYCCDFASGAVELVKSHASYRAAQCCAFVHDVCDHGLPYPFPDGTLDVILLVFVLSSIHPDRMQGVINRLSKLLKPGGMLLFRDYGRYDKTQLRFKRGHCLSENFYVRGDGTRAYFFTKGEVHNMFCKAGLDEKQNLVDRRLQVNRKKKVKMHRVWVQGKFQKPLHLTQKSSNFLMNELCIMLR</sequence>
<accession>A0A4W2EVH9</accession>
<dbReference type="GO" id="GO:0008033">
    <property type="term" value="P:tRNA processing"/>
    <property type="evidence" value="ECO:0007669"/>
    <property type="project" value="UniProtKB-KW"/>
</dbReference>
<evidence type="ECO:0000256" key="3">
    <source>
        <dbReference type="ARBA" id="ARBA00022679"/>
    </source>
</evidence>
<name>A0A4W2EVH9_BOBOX</name>
<keyword evidence="4" id="KW-0949">S-adenosyl-L-methionine</keyword>
<dbReference type="InterPro" id="IPR013217">
    <property type="entry name" value="Methyltransf_12"/>
</dbReference>
<dbReference type="Pfam" id="PF08242">
    <property type="entry name" value="Methyltransf_12"/>
    <property type="match status" value="1"/>
</dbReference>
<reference evidence="8" key="3">
    <citation type="submission" date="2025-09" db="UniProtKB">
        <authorList>
            <consortium name="Ensembl"/>
        </authorList>
    </citation>
    <scope>IDENTIFICATION</scope>
</reference>
<keyword evidence="3" id="KW-0808">Transferase</keyword>
<dbReference type="PANTHER" id="PTHR22809:SF3">
    <property type="entry name" value="TRNA N(3)-METHYLCYTIDINE METHYLTRANSFERASE"/>
    <property type="match status" value="1"/>
</dbReference>
<evidence type="ECO:0000259" key="7">
    <source>
        <dbReference type="Pfam" id="PF08242"/>
    </source>
</evidence>
<evidence type="ECO:0000313" key="8">
    <source>
        <dbReference type="Ensembl" id="ENSBIXP00000041037.1"/>
    </source>
</evidence>
<feature type="compositionally biased region" description="Pro residues" evidence="6">
    <location>
        <begin position="167"/>
        <end position="184"/>
    </location>
</feature>
<dbReference type="AlphaFoldDB" id="A0A4W2EVH9"/>
<feature type="region of interest" description="Disordered" evidence="6">
    <location>
        <begin position="160"/>
        <end position="184"/>
    </location>
</feature>
<dbReference type="Gene3D" id="3.40.50.150">
    <property type="entry name" value="Vaccinia Virus protein VP39"/>
    <property type="match status" value="1"/>
</dbReference>
<evidence type="ECO:0000256" key="5">
    <source>
        <dbReference type="ARBA" id="ARBA00022694"/>
    </source>
</evidence>
<keyword evidence="9" id="KW-1185">Reference proteome</keyword>
<reference evidence="8 9" key="1">
    <citation type="submission" date="2018-11" db="EMBL/GenBank/DDBJ databases">
        <title>Haplotype-resolved cattle genomes.</title>
        <authorList>
            <person name="Low W.Y."/>
            <person name="Tearle R."/>
            <person name="Bickhart D.M."/>
            <person name="Rosen B.D."/>
            <person name="Koren S."/>
            <person name="Rhie A."/>
            <person name="Hiendleder S."/>
            <person name="Phillippy A.M."/>
            <person name="Smith T.P.L."/>
            <person name="Williams J.L."/>
        </authorList>
    </citation>
    <scope>NUCLEOTIDE SEQUENCE [LARGE SCALE GENOMIC DNA]</scope>
</reference>
<dbReference type="InterPro" id="IPR026113">
    <property type="entry name" value="METTL2/6/8-like"/>
</dbReference>
<organism evidence="8 9">
    <name type="scientific">Bos indicus x Bos taurus</name>
    <name type="common">Hybrid cattle</name>
    <dbReference type="NCBI Taxonomy" id="30522"/>
    <lineage>
        <taxon>Eukaryota</taxon>
        <taxon>Metazoa</taxon>
        <taxon>Chordata</taxon>
        <taxon>Craniata</taxon>
        <taxon>Vertebrata</taxon>
        <taxon>Euteleostomi</taxon>
        <taxon>Mammalia</taxon>
        <taxon>Eutheria</taxon>
        <taxon>Laurasiatheria</taxon>
        <taxon>Artiodactyla</taxon>
        <taxon>Ruminantia</taxon>
        <taxon>Pecora</taxon>
        <taxon>Bovidae</taxon>
        <taxon>Bovinae</taxon>
        <taxon>Bos</taxon>
    </lineage>
</organism>
<feature type="domain" description="Methyltransferase type 12" evidence="7">
    <location>
        <begin position="467"/>
        <end position="571"/>
    </location>
</feature>
<evidence type="ECO:0000256" key="6">
    <source>
        <dbReference type="SAM" id="MobiDB-lite"/>
    </source>
</evidence>
<protein>
    <submittedName>
        <fullName evidence="8">Methyltransferase 8, tRNA N3-cytidine</fullName>
    </submittedName>
</protein>
<dbReference type="PANTHER" id="PTHR22809">
    <property type="entry name" value="METHYLTRANSFERASE-RELATED"/>
    <property type="match status" value="1"/>
</dbReference>
<gene>
    <name evidence="8" type="primary">METTL8</name>
</gene>
<feature type="region of interest" description="Disordered" evidence="6">
    <location>
        <begin position="1"/>
        <end position="114"/>
    </location>
</feature>
<proteinExistence type="inferred from homology"/>
<evidence type="ECO:0000256" key="1">
    <source>
        <dbReference type="ARBA" id="ARBA00009725"/>
    </source>
</evidence>
<dbReference type="GO" id="GO:0032259">
    <property type="term" value="P:methylation"/>
    <property type="evidence" value="ECO:0007669"/>
    <property type="project" value="UniProtKB-KW"/>
</dbReference>
<reference evidence="8" key="2">
    <citation type="submission" date="2025-08" db="UniProtKB">
        <authorList>
            <consortium name="Ensembl"/>
        </authorList>
    </citation>
    <scope>IDENTIFICATION</scope>
</reference>
<keyword evidence="2" id="KW-0489">Methyltransferase</keyword>
<dbReference type="STRING" id="30522.A0A4W2EVH9"/>
<evidence type="ECO:0000313" key="9">
    <source>
        <dbReference type="Proteomes" id="UP000314981"/>
    </source>
</evidence>
<dbReference type="Ensembl" id="ENSBIXT00000037414.1">
    <property type="protein sequence ID" value="ENSBIXP00000041037.1"/>
    <property type="gene ID" value="ENSBIXG00000025225.1"/>
</dbReference>